<comment type="caution">
    <text evidence="12">The sequence shown here is derived from an EMBL/GenBank/DDBJ whole genome shotgun (WGS) entry which is preliminary data.</text>
</comment>
<evidence type="ECO:0000256" key="2">
    <source>
        <dbReference type="ARBA" id="ARBA00022670"/>
    </source>
</evidence>
<feature type="signal peptide" evidence="9">
    <location>
        <begin position="1"/>
        <end position="18"/>
    </location>
</feature>
<evidence type="ECO:0000256" key="8">
    <source>
        <dbReference type="RuleBase" id="RU003355"/>
    </source>
</evidence>
<dbReference type="GO" id="GO:0016020">
    <property type="term" value="C:membrane"/>
    <property type="evidence" value="ECO:0007669"/>
    <property type="project" value="InterPro"/>
</dbReference>
<sequence length="925" mass="99464">MRIITILTTLLASSLARAAVSPDPKIPRNNNTIPGTYVVEFAESHDQSSFYSSLETVGIGVSQRMNLSFTLFQGVSFTINDLATERKHASRISALPAVKQIWPVRIHPVPQVQRKNIAMNPTGPIEVISSDESGRRKNPYAPHAMTQVDRLHAAGYTGKGVRIGIIDTGVDYKHPALGGCFGKGCVVSYGWDLVGDNWTGHNAPTPDPDPYDDCSGHGTHVTGIIGARPNPLNFTGAAPDAALGMYRVFGCASLGTADDVLIAAFNMAYEDGSDIITSSIGGTSGWAELPWAAAVSRIIDNGVPCTLAAGNDGTLGMFSPSDAADGRGATAVASFDNTVMPMFLSKATYSVTGLSTESSSGKAEMASKPFGWLPGYPYLENVTLPLWSTSHNSSVQDDACSRLPADTPDLSKYIVLVRLGGSCDAEKKAEHVAAFGAQYILFYADTSDNFVDSAPFLDYYDGTEHINGSGIVLPEQGAKWIDLLNSGSVVHLTFVDPFVAPTIYAETENRLTGGFVSTFTSWGPTWELDIYPALGAPGGNILSTYLHDEGGYAVFSGTSMATPFMAAVYALVGQARGTFDPIQLGAILSSKAQAQLWNDGTGTLEDIAPVPQQGTGLVQAHDTAFTKTFLTVKSISFNDTYHSARSAKFTIRNTGHETVTYKIGYNPALSMYTLPFVFDEYYPELFPNRQADSAKLEFSRKSVKIPPKGRAEIIVTPSFPAWGAAATAMPVYSGFITINGTNSENLTIPYLGVFGGVSSQIVLDPIQSTMLGYGSKGYEAGMSPSDNITFSIPYPTLNNTYDPEDPNQTSYYIYPEADVVLDLGTRILRADLIPLSANYTGPITTILGERTAGSIYGFPQTYLPRFYTRVVFTGMLDDGTVVPEGKYALAVRALRLFGDPERVENYDSMVVLPFHLSYVRETPCL</sequence>
<dbReference type="Pfam" id="PF06280">
    <property type="entry name" value="fn3_5"/>
    <property type="match status" value="1"/>
</dbReference>
<dbReference type="InterPro" id="IPR010435">
    <property type="entry name" value="C5a/SBT2-like_Fn3"/>
</dbReference>
<dbReference type="GO" id="GO:0004252">
    <property type="term" value="F:serine-type endopeptidase activity"/>
    <property type="evidence" value="ECO:0007669"/>
    <property type="project" value="UniProtKB-UniRule"/>
</dbReference>
<keyword evidence="3 9" id="KW-0732">Signal</keyword>
<reference evidence="12 13" key="1">
    <citation type="submission" date="2015-09" db="EMBL/GenBank/DDBJ databases">
        <title>Host preference determinants of Valsa canker pathogens revealed by comparative genomics.</title>
        <authorList>
            <person name="Yin Z."/>
            <person name="Huang L."/>
        </authorList>
    </citation>
    <scope>NUCLEOTIDE SEQUENCE [LARGE SCALE GENOMIC DNA]</scope>
    <source>
        <strain evidence="12 13">SXYLt</strain>
    </source>
</reference>
<dbReference type="OrthoDB" id="10256524at2759"/>
<dbReference type="Pfam" id="PF00082">
    <property type="entry name" value="Peptidase_S8"/>
    <property type="match status" value="1"/>
</dbReference>
<dbReference type="STRING" id="1230097.A0A423WJZ8"/>
<dbReference type="PROSITE" id="PS00136">
    <property type="entry name" value="SUBTILASE_ASP"/>
    <property type="match status" value="1"/>
</dbReference>
<keyword evidence="4 7" id="KW-0378">Hydrolase</keyword>
<evidence type="ECO:0000256" key="4">
    <source>
        <dbReference type="ARBA" id="ARBA00022801"/>
    </source>
</evidence>
<evidence type="ECO:0000256" key="1">
    <source>
        <dbReference type="ARBA" id="ARBA00011073"/>
    </source>
</evidence>
<dbReference type="InterPro" id="IPR022398">
    <property type="entry name" value="Peptidase_S8_His-AS"/>
</dbReference>
<evidence type="ECO:0000256" key="3">
    <source>
        <dbReference type="ARBA" id="ARBA00022729"/>
    </source>
</evidence>
<evidence type="ECO:0000256" key="9">
    <source>
        <dbReference type="SAM" id="SignalP"/>
    </source>
</evidence>
<evidence type="ECO:0000313" key="12">
    <source>
        <dbReference type="EMBL" id="ROW03630.1"/>
    </source>
</evidence>
<feature type="active site" description="Charge relay system" evidence="6 7">
    <location>
        <position position="217"/>
    </location>
</feature>
<dbReference type="InterPro" id="IPR036852">
    <property type="entry name" value="Peptidase_S8/S53_dom_sf"/>
</dbReference>
<evidence type="ECO:0000256" key="6">
    <source>
        <dbReference type="PIRSR" id="PIRSR615500-1"/>
    </source>
</evidence>
<protein>
    <recommendedName>
        <fullName evidence="14">Peptidase S8/S53 domain-containing protein</fullName>
    </recommendedName>
</protein>
<dbReference type="PANTHER" id="PTHR43806">
    <property type="entry name" value="PEPTIDASE S8"/>
    <property type="match status" value="1"/>
</dbReference>
<dbReference type="InterPro" id="IPR000209">
    <property type="entry name" value="Peptidase_S8/S53_dom"/>
</dbReference>
<dbReference type="PROSITE" id="PS00137">
    <property type="entry name" value="SUBTILASE_HIS"/>
    <property type="match status" value="1"/>
</dbReference>
<dbReference type="Gene3D" id="3.40.50.200">
    <property type="entry name" value="Peptidase S8/S53 domain"/>
    <property type="match status" value="2"/>
</dbReference>
<dbReference type="PROSITE" id="PS51892">
    <property type="entry name" value="SUBTILASE"/>
    <property type="match status" value="1"/>
</dbReference>
<evidence type="ECO:0000256" key="7">
    <source>
        <dbReference type="PROSITE-ProRule" id="PRU01240"/>
    </source>
</evidence>
<dbReference type="InterPro" id="IPR023827">
    <property type="entry name" value="Peptidase_S8_Asp-AS"/>
</dbReference>
<dbReference type="CDD" id="cd02124">
    <property type="entry name" value="PA_PoS1_like"/>
    <property type="match status" value="1"/>
</dbReference>
<evidence type="ECO:0000259" key="10">
    <source>
        <dbReference type="Pfam" id="PF00082"/>
    </source>
</evidence>
<dbReference type="PROSITE" id="PS00138">
    <property type="entry name" value="SUBTILASE_SER"/>
    <property type="match status" value="1"/>
</dbReference>
<dbReference type="InterPro" id="IPR015500">
    <property type="entry name" value="Peptidase_S8_subtilisin-rel"/>
</dbReference>
<evidence type="ECO:0000256" key="5">
    <source>
        <dbReference type="ARBA" id="ARBA00022825"/>
    </source>
</evidence>
<feature type="active site" description="Charge relay system" evidence="6 7">
    <location>
        <position position="559"/>
    </location>
</feature>
<dbReference type="InterPro" id="IPR050131">
    <property type="entry name" value="Peptidase_S8_subtilisin-like"/>
</dbReference>
<gene>
    <name evidence="12" type="ORF">VPNG_07197</name>
</gene>
<feature type="chain" id="PRO_5019263594" description="Peptidase S8/S53 domain-containing protein" evidence="9">
    <location>
        <begin position="19"/>
        <end position="925"/>
    </location>
</feature>
<name>A0A423WJZ8_9PEZI</name>
<evidence type="ECO:0000259" key="11">
    <source>
        <dbReference type="Pfam" id="PF06280"/>
    </source>
</evidence>
<dbReference type="InterPro" id="IPR023828">
    <property type="entry name" value="Peptidase_S8_Ser-AS"/>
</dbReference>
<dbReference type="InParanoid" id="A0A423WJZ8"/>
<keyword evidence="13" id="KW-1185">Reference proteome</keyword>
<comment type="similarity">
    <text evidence="1 7 8">Belongs to the peptidase S8 family.</text>
</comment>
<dbReference type="CDD" id="cd07489">
    <property type="entry name" value="Peptidases_S8_5"/>
    <property type="match status" value="1"/>
</dbReference>
<evidence type="ECO:0000313" key="13">
    <source>
        <dbReference type="Proteomes" id="UP000285146"/>
    </source>
</evidence>
<dbReference type="InterPro" id="IPR034187">
    <property type="entry name" value="Peptidases_S8_5"/>
</dbReference>
<keyword evidence="2 7" id="KW-0645">Protease</keyword>
<dbReference type="PRINTS" id="PR00723">
    <property type="entry name" value="SUBTILISIN"/>
</dbReference>
<dbReference type="GO" id="GO:0006508">
    <property type="term" value="P:proteolysis"/>
    <property type="evidence" value="ECO:0007669"/>
    <property type="project" value="UniProtKB-KW"/>
</dbReference>
<dbReference type="Proteomes" id="UP000285146">
    <property type="component" value="Unassembled WGS sequence"/>
</dbReference>
<proteinExistence type="inferred from homology"/>
<dbReference type="PANTHER" id="PTHR43806:SF66">
    <property type="entry name" value="SERIN ENDOPEPTIDASE"/>
    <property type="match status" value="1"/>
</dbReference>
<dbReference type="EMBL" id="LKEB01000049">
    <property type="protein sequence ID" value="ROW03630.1"/>
    <property type="molecule type" value="Genomic_DNA"/>
</dbReference>
<evidence type="ECO:0008006" key="14">
    <source>
        <dbReference type="Google" id="ProtNLM"/>
    </source>
</evidence>
<dbReference type="AlphaFoldDB" id="A0A423WJZ8"/>
<organism evidence="12 13">
    <name type="scientific">Cytospora leucostoma</name>
    <dbReference type="NCBI Taxonomy" id="1230097"/>
    <lineage>
        <taxon>Eukaryota</taxon>
        <taxon>Fungi</taxon>
        <taxon>Dikarya</taxon>
        <taxon>Ascomycota</taxon>
        <taxon>Pezizomycotina</taxon>
        <taxon>Sordariomycetes</taxon>
        <taxon>Sordariomycetidae</taxon>
        <taxon>Diaporthales</taxon>
        <taxon>Cytosporaceae</taxon>
        <taxon>Cytospora</taxon>
    </lineage>
</organism>
<keyword evidence="5 7" id="KW-0720">Serine protease</keyword>
<feature type="domain" description="C5a peptidase/Subtilisin-like protease SBT2-like Fn3-like" evidence="11">
    <location>
        <begin position="635"/>
        <end position="751"/>
    </location>
</feature>
<feature type="domain" description="Peptidase S8/S53" evidence="10">
    <location>
        <begin position="158"/>
        <end position="593"/>
    </location>
</feature>
<dbReference type="SUPFAM" id="SSF52743">
    <property type="entry name" value="Subtilisin-like"/>
    <property type="match status" value="1"/>
</dbReference>
<feature type="active site" description="Charge relay system" evidence="6 7">
    <location>
        <position position="167"/>
    </location>
</feature>
<accession>A0A423WJZ8</accession>